<dbReference type="PRINTS" id="PR00412">
    <property type="entry name" value="EPOXHYDRLASE"/>
</dbReference>
<dbReference type="InterPro" id="IPR029058">
    <property type="entry name" value="AB_hydrolase_fold"/>
</dbReference>
<dbReference type="OrthoDB" id="6431331at2759"/>
<feature type="domain" description="AB hydrolase-1" evidence="3">
    <location>
        <begin position="32"/>
        <end position="367"/>
    </location>
</feature>
<protein>
    <recommendedName>
        <fullName evidence="3">AB hydrolase-1 domain-containing protein</fullName>
    </recommendedName>
</protein>
<evidence type="ECO:0000256" key="2">
    <source>
        <dbReference type="ARBA" id="ARBA00038334"/>
    </source>
</evidence>
<dbReference type="GO" id="GO:0016787">
    <property type="term" value="F:hydrolase activity"/>
    <property type="evidence" value="ECO:0007669"/>
    <property type="project" value="UniProtKB-KW"/>
</dbReference>
<keyword evidence="1" id="KW-0378">Hydrolase</keyword>
<dbReference type="Proteomes" id="UP000015241">
    <property type="component" value="Unassembled WGS sequence"/>
</dbReference>
<accession>S8EWU6</accession>
<dbReference type="STRING" id="743788.S8EWU6"/>
<gene>
    <name evidence="4" type="ORF">FOMPIDRAFT_93907</name>
</gene>
<dbReference type="Gene3D" id="3.40.50.1820">
    <property type="entry name" value="alpha/beta hydrolase"/>
    <property type="match status" value="1"/>
</dbReference>
<dbReference type="PANTHER" id="PTHR43329">
    <property type="entry name" value="EPOXIDE HYDROLASE"/>
    <property type="match status" value="1"/>
</dbReference>
<proteinExistence type="inferred from homology"/>
<reference evidence="4 5" key="1">
    <citation type="journal article" date="2012" name="Science">
        <title>The Paleozoic origin of enzymatic lignin decomposition reconstructed from 31 fungal genomes.</title>
        <authorList>
            <person name="Floudas D."/>
            <person name="Binder M."/>
            <person name="Riley R."/>
            <person name="Barry K."/>
            <person name="Blanchette R.A."/>
            <person name="Henrissat B."/>
            <person name="Martinez A.T."/>
            <person name="Otillar R."/>
            <person name="Spatafora J.W."/>
            <person name="Yadav J.S."/>
            <person name="Aerts A."/>
            <person name="Benoit I."/>
            <person name="Boyd A."/>
            <person name="Carlson A."/>
            <person name="Copeland A."/>
            <person name="Coutinho P.M."/>
            <person name="de Vries R.P."/>
            <person name="Ferreira P."/>
            <person name="Findley K."/>
            <person name="Foster B."/>
            <person name="Gaskell J."/>
            <person name="Glotzer D."/>
            <person name="Gorecki P."/>
            <person name="Heitman J."/>
            <person name="Hesse C."/>
            <person name="Hori C."/>
            <person name="Igarashi K."/>
            <person name="Jurgens J.A."/>
            <person name="Kallen N."/>
            <person name="Kersten P."/>
            <person name="Kohler A."/>
            <person name="Kuees U."/>
            <person name="Kumar T.K.A."/>
            <person name="Kuo A."/>
            <person name="LaButti K."/>
            <person name="Larrondo L.F."/>
            <person name="Lindquist E."/>
            <person name="Ling A."/>
            <person name="Lombard V."/>
            <person name="Lucas S."/>
            <person name="Lundell T."/>
            <person name="Martin R."/>
            <person name="McLaughlin D.J."/>
            <person name="Morgenstern I."/>
            <person name="Morin E."/>
            <person name="Murat C."/>
            <person name="Nagy L.G."/>
            <person name="Nolan M."/>
            <person name="Ohm R.A."/>
            <person name="Patyshakuliyeva A."/>
            <person name="Rokas A."/>
            <person name="Ruiz-Duenas F.J."/>
            <person name="Sabat G."/>
            <person name="Salamov A."/>
            <person name="Samejima M."/>
            <person name="Schmutz J."/>
            <person name="Slot J.C."/>
            <person name="St John F."/>
            <person name="Stenlid J."/>
            <person name="Sun H."/>
            <person name="Sun S."/>
            <person name="Syed K."/>
            <person name="Tsang A."/>
            <person name="Wiebenga A."/>
            <person name="Young D."/>
            <person name="Pisabarro A."/>
            <person name="Eastwood D.C."/>
            <person name="Martin F."/>
            <person name="Cullen D."/>
            <person name="Grigoriev I.V."/>
            <person name="Hibbett D.S."/>
        </authorList>
    </citation>
    <scope>NUCLEOTIDE SEQUENCE</scope>
    <source>
        <strain evidence="5">FP-58527</strain>
    </source>
</reference>
<dbReference type="Pfam" id="PF00561">
    <property type="entry name" value="Abhydrolase_1"/>
    <property type="match status" value="1"/>
</dbReference>
<dbReference type="HOGENOM" id="CLU_020336_7_4_1"/>
<comment type="similarity">
    <text evidence="2">Belongs to the AB hydrolase superfamily. Epoxide hydrolase family.</text>
</comment>
<evidence type="ECO:0000256" key="1">
    <source>
        <dbReference type="ARBA" id="ARBA00022801"/>
    </source>
</evidence>
<sequence>MSLPLATGVSSRTIAVSDLEMHILEAGDPSHPLILLLHGFPEIAFSWRKVVLPIARLGYRVVVPDQRGFGRTRPRLVAQAPIRYDDDAHPYRILNIVRDTVALVYALGRRSVAAVIGHDFGSRIAAFCTLVRPDIFHSVVMMSAPFGGPPPLPLDVDNGPTIATHPNIFSTEARTFFASLDPPRKYYVPYFAGQQANDDMLQAPQGLHAFLRAYFHTKSADWAQNDPHALSSHDPHELAQLPPYYMMPLAATMPEAVAPHAPSQEEVQHNEWLPDEDLAVYVAEYRRTGFQGGLNWYRAMQPEMSDELAVFAGKKIERPAMFLSGRKDWGVFQAPGALERMKSQVCARMDDEDVVLVDGAGHWVQQEQPEELVKHIGRFLKKVAVEGHLL</sequence>
<evidence type="ECO:0000313" key="4">
    <source>
        <dbReference type="EMBL" id="EPS94080.1"/>
    </source>
</evidence>
<dbReference type="InParanoid" id="S8EWU6"/>
<evidence type="ECO:0000259" key="3">
    <source>
        <dbReference type="Pfam" id="PF00561"/>
    </source>
</evidence>
<evidence type="ECO:0000313" key="5">
    <source>
        <dbReference type="Proteomes" id="UP000015241"/>
    </source>
</evidence>
<keyword evidence="5" id="KW-1185">Reference proteome</keyword>
<dbReference type="AlphaFoldDB" id="S8EWU6"/>
<dbReference type="eggNOG" id="KOG4178">
    <property type="taxonomic scope" value="Eukaryota"/>
</dbReference>
<organism evidence="4 5">
    <name type="scientific">Fomitopsis schrenkii</name>
    <name type="common">Brown rot fungus</name>
    <dbReference type="NCBI Taxonomy" id="2126942"/>
    <lineage>
        <taxon>Eukaryota</taxon>
        <taxon>Fungi</taxon>
        <taxon>Dikarya</taxon>
        <taxon>Basidiomycota</taxon>
        <taxon>Agaricomycotina</taxon>
        <taxon>Agaricomycetes</taxon>
        <taxon>Polyporales</taxon>
        <taxon>Fomitopsis</taxon>
    </lineage>
</organism>
<dbReference type="EMBL" id="KE504245">
    <property type="protein sequence ID" value="EPS94080.1"/>
    <property type="molecule type" value="Genomic_DNA"/>
</dbReference>
<dbReference type="InterPro" id="IPR000639">
    <property type="entry name" value="Epox_hydrolase-like"/>
</dbReference>
<dbReference type="InterPro" id="IPR000073">
    <property type="entry name" value="AB_hydrolase_1"/>
</dbReference>
<dbReference type="SUPFAM" id="SSF53474">
    <property type="entry name" value="alpha/beta-Hydrolases"/>
    <property type="match status" value="1"/>
</dbReference>
<name>S8EWU6_FOMSC</name>